<reference evidence="2" key="1">
    <citation type="submission" date="2019-08" db="EMBL/GenBank/DDBJ databases">
        <authorList>
            <person name="Kucharzyk K."/>
            <person name="Murdoch R.W."/>
            <person name="Higgins S."/>
            <person name="Loffler F."/>
        </authorList>
    </citation>
    <scope>NUCLEOTIDE SEQUENCE</scope>
</reference>
<sequence length="107" mass="12092">MVFGFSIQEKLSTFRPMLGSGTLVWIMFLSLTLCLELGQKRRDLFYAPSLFLWLSVMIATPVAFSFRYVYVLAILFPLMLVYPFLHVQTGCSLGQGESDVLNADLLS</sequence>
<keyword evidence="1" id="KW-0472">Membrane</keyword>
<organism evidence="2">
    <name type="scientific">bioreactor metagenome</name>
    <dbReference type="NCBI Taxonomy" id="1076179"/>
    <lineage>
        <taxon>unclassified sequences</taxon>
        <taxon>metagenomes</taxon>
        <taxon>ecological metagenomes</taxon>
    </lineage>
</organism>
<feature type="transmembrane region" description="Helical" evidence="1">
    <location>
        <begin position="17"/>
        <end position="37"/>
    </location>
</feature>
<proteinExistence type="predicted"/>
<name>A0A645I9I1_9ZZZZ</name>
<feature type="transmembrane region" description="Helical" evidence="1">
    <location>
        <begin position="68"/>
        <end position="85"/>
    </location>
</feature>
<keyword evidence="1" id="KW-1133">Transmembrane helix</keyword>
<gene>
    <name evidence="2" type="ORF">SDC9_195609</name>
</gene>
<comment type="caution">
    <text evidence="2">The sequence shown here is derived from an EMBL/GenBank/DDBJ whole genome shotgun (WGS) entry which is preliminary data.</text>
</comment>
<accession>A0A645I9I1</accession>
<protein>
    <submittedName>
        <fullName evidence="2">Uncharacterized protein</fullName>
    </submittedName>
</protein>
<keyword evidence="1" id="KW-0812">Transmembrane</keyword>
<evidence type="ECO:0000313" key="2">
    <source>
        <dbReference type="EMBL" id="MPN48005.1"/>
    </source>
</evidence>
<dbReference type="EMBL" id="VSSQ01109936">
    <property type="protein sequence ID" value="MPN48005.1"/>
    <property type="molecule type" value="Genomic_DNA"/>
</dbReference>
<feature type="transmembrane region" description="Helical" evidence="1">
    <location>
        <begin position="44"/>
        <end position="62"/>
    </location>
</feature>
<evidence type="ECO:0000256" key="1">
    <source>
        <dbReference type="SAM" id="Phobius"/>
    </source>
</evidence>
<dbReference type="AlphaFoldDB" id="A0A645I9I1"/>